<dbReference type="AlphaFoldDB" id="A0AAP0P084"/>
<keyword evidence="2" id="KW-1185">Reference proteome</keyword>
<proteinExistence type="predicted"/>
<evidence type="ECO:0000313" key="1">
    <source>
        <dbReference type="EMBL" id="KAK9124105.1"/>
    </source>
</evidence>
<name>A0AAP0P084_9MAGN</name>
<organism evidence="1 2">
    <name type="scientific">Stephania japonica</name>
    <dbReference type="NCBI Taxonomy" id="461633"/>
    <lineage>
        <taxon>Eukaryota</taxon>
        <taxon>Viridiplantae</taxon>
        <taxon>Streptophyta</taxon>
        <taxon>Embryophyta</taxon>
        <taxon>Tracheophyta</taxon>
        <taxon>Spermatophyta</taxon>
        <taxon>Magnoliopsida</taxon>
        <taxon>Ranunculales</taxon>
        <taxon>Menispermaceae</taxon>
        <taxon>Menispermoideae</taxon>
        <taxon>Cissampelideae</taxon>
        <taxon>Stephania</taxon>
    </lineage>
</organism>
<protein>
    <submittedName>
        <fullName evidence="1">Uncharacterized protein</fullName>
    </submittedName>
</protein>
<gene>
    <name evidence="1" type="ORF">Sjap_013707</name>
</gene>
<comment type="caution">
    <text evidence="1">The sequence shown here is derived from an EMBL/GenBank/DDBJ whole genome shotgun (WGS) entry which is preliminary data.</text>
</comment>
<reference evidence="1 2" key="1">
    <citation type="submission" date="2024-01" db="EMBL/GenBank/DDBJ databases">
        <title>Genome assemblies of Stephania.</title>
        <authorList>
            <person name="Yang L."/>
        </authorList>
    </citation>
    <scope>NUCLEOTIDE SEQUENCE [LARGE SCALE GENOMIC DNA]</scope>
    <source>
        <strain evidence="1">QJT</strain>
        <tissue evidence="1">Leaf</tissue>
    </source>
</reference>
<dbReference type="Proteomes" id="UP001417504">
    <property type="component" value="Unassembled WGS sequence"/>
</dbReference>
<sequence>MEGSIFVSTVALKDVALNSVLFRILEEEKLDVFENQSRTDDKVAHNFQA</sequence>
<evidence type="ECO:0000313" key="2">
    <source>
        <dbReference type="Proteomes" id="UP001417504"/>
    </source>
</evidence>
<dbReference type="EMBL" id="JBBNAE010000005">
    <property type="protein sequence ID" value="KAK9124105.1"/>
    <property type="molecule type" value="Genomic_DNA"/>
</dbReference>
<accession>A0AAP0P084</accession>